<dbReference type="EMBL" id="WNLP01000002">
    <property type="protein sequence ID" value="MUH59286.1"/>
    <property type="molecule type" value="Genomic_DNA"/>
</dbReference>
<dbReference type="RefSeq" id="WP_155588295.1">
    <property type="nucleotide sequence ID" value="NZ_WNLP01000002.1"/>
</dbReference>
<name>A0A7K1J3R3_9BIFI</name>
<feature type="transmembrane region" description="Helical" evidence="2">
    <location>
        <begin position="12"/>
        <end position="34"/>
    </location>
</feature>
<evidence type="ECO:0000256" key="1">
    <source>
        <dbReference type="SAM" id="MobiDB-lite"/>
    </source>
</evidence>
<dbReference type="Proteomes" id="UP000487882">
    <property type="component" value="Unassembled WGS sequence"/>
</dbReference>
<dbReference type="AlphaFoldDB" id="A0A7K1J3R3"/>
<organism evidence="3 4">
    <name type="scientific">Bifidobacterium canis</name>
    <dbReference type="NCBI Taxonomy" id="2610880"/>
    <lineage>
        <taxon>Bacteria</taxon>
        <taxon>Bacillati</taxon>
        <taxon>Actinomycetota</taxon>
        <taxon>Actinomycetes</taxon>
        <taxon>Bifidobacteriales</taxon>
        <taxon>Bifidobacteriaceae</taxon>
        <taxon>Bifidobacterium</taxon>
    </lineage>
</organism>
<keyword evidence="4" id="KW-1185">Reference proteome</keyword>
<protein>
    <submittedName>
        <fullName evidence="3">Uncharacterized protein</fullName>
    </submittedName>
</protein>
<keyword evidence="2" id="KW-1133">Transmembrane helix</keyword>
<gene>
    <name evidence="3" type="ORF">GSD1FS_0603</name>
</gene>
<evidence type="ECO:0000313" key="4">
    <source>
        <dbReference type="Proteomes" id="UP000487882"/>
    </source>
</evidence>
<reference evidence="3 4" key="1">
    <citation type="submission" date="2019-09" db="EMBL/GenBank/DDBJ databases">
        <title>Bifidobacterium canis sp. nov., isolated from the digestive tract of German Shepherd dog puppy.</title>
        <authorList>
            <person name="Bunesova V."/>
        </authorList>
    </citation>
    <scope>NUCLEOTIDE SEQUENCE [LARGE SCALE GENOMIC DNA]</scope>
    <source>
        <strain evidence="3 4">GSD1FS</strain>
    </source>
</reference>
<evidence type="ECO:0000313" key="3">
    <source>
        <dbReference type="EMBL" id="MUH59286.1"/>
    </source>
</evidence>
<keyword evidence="2" id="KW-0812">Transmembrane</keyword>
<comment type="caution">
    <text evidence="3">The sequence shown here is derived from an EMBL/GenBank/DDBJ whole genome shotgun (WGS) entry which is preliminary data.</text>
</comment>
<feature type="compositionally biased region" description="Basic and acidic residues" evidence="1">
    <location>
        <begin position="174"/>
        <end position="189"/>
    </location>
</feature>
<feature type="region of interest" description="Disordered" evidence="1">
    <location>
        <begin position="174"/>
        <end position="199"/>
    </location>
</feature>
<sequence>MVNNTESKHRSTRAIGVVIAVVIAVAVIVGALAWNGSNRYTPQAAQEQTQTVPATESKELKESRAALEKKLAEAQKVYDANYSKVVDPETCGKLGALIDGTEGLLEAQPALAENFKTRATELDTAMKAMQEAAKEDPQVAYTRLVNETKAREAEADEMQAQADKINAEIDRNTRKEYERQQAEMEKQAEEMLQSTDQLS</sequence>
<evidence type="ECO:0000256" key="2">
    <source>
        <dbReference type="SAM" id="Phobius"/>
    </source>
</evidence>
<accession>A0A7K1J3R3</accession>
<proteinExistence type="predicted"/>
<keyword evidence="2" id="KW-0472">Membrane</keyword>